<dbReference type="GO" id="GO:0046872">
    <property type="term" value="F:metal ion binding"/>
    <property type="evidence" value="ECO:0007669"/>
    <property type="project" value="UniProtKB-KW"/>
</dbReference>
<dbReference type="Pfam" id="PF09297">
    <property type="entry name" value="Zn_ribbon_NUD"/>
    <property type="match status" value="1"/>
</dbReference>
<comment type="similarity">
    <text evidence="3">Belongs to the Nudix hydrolase family. NudC subfamily.</text>
</comment>
<dbReference type="Gene3D" id="3.90.79.20">
    <property type="match status" value="1"/>
</dbReference>
<keyword evidence="7" id="KW-0460">Magnesium</keyword>
<protein>
    <recommendedName>
        <fullName evidence="4">NAD(+) diphosphatase</fullName>
        <ecNumber evidence="4">3.6.1.22</ecNumber>
    </recommendedName>
</protein>
<dbReference type="Proteomes" id="UP000582837">
    <property type="component" value="Unassembled WGS sequence"/>
</dbReference>
<dbReference type="SUPFAM" id="SSF55811">
    <property type="entry name" value="Nudix"/>
    <property type="match status" value="2"/>
</dbReference>
<dbReference type="AlphaFoldDB" id="A0A841GZP6"/>
<dbReference type="PANTHER" id="PTHR42904:SF6">
    <property type="entry name" value="NAD-CAPPED RNA HYDROLASE NUDT12"/>
    <property type="match status" value="1"/>
</dbReference>
<keyword evidence="13" id="KW-1185">Reference proteome</keyword>
<evidence type="ECO:0000256" key="5">
    <source>
        <dbReference type="ARBA" id="ARBA00022723"/>
    </source>
</evidence>
<feature type="domain" description="Nudix hydrolase" evidence="11">
    <location>
        <begin position="130"/>
        <end position="254"/>
    </location>
</feature>
<dbReference type="InterPro" id="IPR049734">
    <property type="entry name" value="NudC-like_C"/>
</dbReference>
<evidence type="ECO:0000256" key="9">
    <source>
        <dbReference type="ARBA" id="ARBA00023679"/>
    </source>
</evidence>
<dbReference type="CDD" id="cd03429">
    <property type="entry name" value="NUDIX_NADH_pyrophosphatase_Nudt13"/>
    <property type="match status" value="1"/>
</dbReference>
<dbReference type="GO" id="GO:0005829">
    <property type="term" value="C:cytosol"/>
    <property type="evidence" value="ECO:0007669"/>
    <property type="project" value="TreeGrafter"/>
</dbReference>
<dbReference type="EMBL" id="JACHIA010000007">
    <property type="protein sequence ID" value="MBB6071149.1"/>
    <property type="molecule type" value="Genomic_DNA"/>
</dbReference>
<comment type="cofactor">
    <cofactor evidence="1">
        <name>Mg(2+)</name>
        <dbReference type="ChEBI" id="CHEBI:18420"/>
    </cofactor>
</comment>
<dbReference type="PROSITE" id="PS51462">
    <property type="entry name" value="NUDIX"/>
    <property type="match status" value="1"/>
</dbReference>
<evidence type="ECO:0000256" key="7">
    <source>
        <dbReference type="ARBA" id="ARBA00022842"/>
    </source>
</evidence>
<proteinExistence type="inferred from homology"/>
<dbReference type="GO" id="GO:0035529">
    <property type="term" value="F:NADH pyrophosphatase activity"/>
    <property type="evidence" value="ECO:0007669"/>
    <property type="project" value="TreeGrafter"/>
</dbReference>
<reference evidence="12 13" key="1">
    <citation type="submission" date="2020-08" db="EMBL/GenBank/DDBJ databases">
        <title>Genomic Encyclopedia of Type Strains, Phase IV (KMG-IV): sequencing the most valuable type-strain genomes for metagenomic binning, comparative biology and taxonomic classification.</title>
        <authorList>
            <person name="Goeker M."/>
        </authorList>
    </citation>
    <scope>NUCLEOTIDE SEQUENCE [LARGE SCALE GENOMIC DNA]</scope>
    <source>
        <strain evidence="12 13">DSM 29007</strain>
    </source>
</reference>
<dbReference type="GO" id="GO:0006742">
    <property type="term" value="P:NADP+ catabolic process"/>
    <property type="evidence" value="ECO:0007669"/>
    <property type="project" value="TreeGrafter"/>
</dbReference>
<comment type="caution">
    <text evidence="12">The sequence shown here is derived from an EMBL/GenBank/DDBJ whole genome shotgun (WGS) entry which is preliminary data.</text>
</comment>
<keyword evidence="6 10" id="KW-0378">Hydrolase</keyword>
<comment type="catalytic activity">
    <reaction evidence="9">
        <text>a 5'-end NAD(+)-phospho-ribonucleoside in mRNA + H2O = a 5'-end phospho-adenosine-phospho-ribonucleoside in mRNA + beta-nicotinamide D-ribonucleotide + 2 H(+)</text>
        <dbReference type="Rhea" id="RHEA:60876"/>
        <dbReference type="Rhea" id="RHEA-COMP:15698"/>
        <dbReference type="Rhea" id="RHEA-COMP:15719"/>
        <dbReference type="ChEBI" id="CHEBI:14649"/>
        <dbReference type="ChEBI" id="CHEBI:15377"/>
        <dbReference type="ChEBI" id="CHEBI:15378"/>
        <dbReference type="ChEBI" id="CHEBI:144029"/>
        <dbReference type="ChEBI" id="CHEBI:144051"/>
    </reaction>
    <physiologicalReaction direction="left-to-right" evidence="9">
        <dbReference type="Rhea" id="RHEA:60877"/>
    </physiologicalReaction>
</comment>
<dbReference type="PROSITE" id="PS00893">
    <property type="entry name" value="NUDIX_BOX"/>
    <property type="match status" value="1"/>
</dbReference>
<dbReference type="InterPro" id="IPR020476">
    <property type="entry name" value="Nudix_hydrolase"/>
</dbReference>
<dbReference type="InterPro" id="IPR015376">
    <property type="entry name" value="Znr_NADH_PPase"/>
</dbReference>
<dbReference type="InterPro" id="IPR015375">
    <property type="entry name" value="NADH_PPase-like_N"/>
</dbReference>
<dbReference type="PANTHER" id="PTHR42904">
    <property type="entry name" value="NUDIX HYDROLASE, NUDC SUBFAMILY"/>
    <property type="match status" value="1"/>
</dbReference>
<dbReference type="Gene3D" id="3.90.79.10">
    <property type="entry name" value="Nucleoside Triphosphate Pyrophosphohydrolase"/>
    <property type="match status" value="1"/>
</dbReference>
<sequence length="271" mass="28791">MDDALCFVFRGGELLVRVDGALALVPRGRDVAALLAAGTPIAAGEMGGAECLALAVDAESAAPEGMEFRGLRGLHAVLGADEFRMAGRASQVLEWDRAHRFCGRCGSPTEPGAEPLARACTGCGAVHYPRLSPAVLVSVVHGDRILLARGPHFTPGMYSVVAGFVEPGETLEETCIREVREEVGVEITDVRYVASQPWPYPSQVMIAFAATYAGGDIVPQPGEIEDARWFSVDELPMVSAPLSLSRALIDRFVRGQGGDPARLRDPRSPPA</sequence>
<evidence type="ECO:0000256" key="2">
    <source>
        <dbReference type="ARBA" id="ARBA00001947"/>
    </source>
</evidence>
<evidence type="ECO:0000256" key="1">
    <source>
        <dbReference type="ARBA" id="ARBA00001946"/>
    </source>
</evidence>
<dbReference type="Pfam" id="PF09296">
    <property type="entry name" value="NUDIX-like"/>
    <property type="match status" value="1"/>
</dbReference>
<keyword evidence="5" id="KW-0479">Metal-binding</keyword>
<keyword evidence="8" id="KW-0520">NAD</keyword>
<organism evidence="12 13">
    <name type="scientific">Longimicrobium terrae</name>
    <dbReference type="NCBI Taxonomy" id="1639882"/>
    <lineage>
        <taxon>Bacteria</taxon>
        <taxon>Pseudomonadati</taxon>
        <taxon>Gemmatimonadota</taxon>
        <taxon>Longimicrobiia</taxon>
        <taxon>Longimicrobiales</taxon>
        <taxon>Longimicrobiaceae</taxon>
        <taxon>Longimicrobium</taxon>
    </lineage>
</organism>
<dbReference type="GO" id="GO:0019677">
    <property type="term" value="P:NAD+ catabolic process"/>
    <property type="evidence" value="ECO:0007669"/>
    <property type="project" value="TreeGrafter"/>
</dbReference>
<evidence type="ECO:0000313" key="12">
    <source>
        <dbReference type="EMBL" id="MBB6071149.1"/>
    </source>
</evidence>
<accession>A0A841GZP6</accession>
<evidence type="ECO:0000256" key="10">
    <source>
        <dbReference type="RuleBase" id="RU003476"/>
    </source>
</evidence>
<name>A0A841GZP6_9BACT</name>
<evidence type="ECO:0000259" key="11">
    <source>
        <dbReference type="PROSITE" id="PS51462"/>
    </source>
</evidence>
<evidence type="ECO:0000256" key="8">
    <source>
        <dbReference type="ARBA" id="ARBA00023027"/>
    </source>
</evidence>
<evidence type="ECO:0000256" key="6">
    <source>
        <dbReference type="ARBA" id="ARBA00022801"/>
    </source>
</evidence>
<dbReference type="EC" id="3.6.1.22" evidence="4"/>
<comment type="cofactor">
    <cofactor evidence="2">
        <name>Zn(2+)</name>
        <dbReference type="ChEBI" id="CHEBI:29105"/>
    </cofactor>
</comment>
<evidence type="ECO:0000256" key="4">
    <source>
        <dbReference type="ARBA" id="ARBA00012381"/>
    </source>
</evidence>
<dbReference type="Pfam" id="PF00293">
    <property type="entry name" value="NUDIX"/>
    <property type="match status" value="1"/>
</dbReference>
<dbReference type="NCBIfam" id="NF001299">
    <property type="entry name" value="PRK00241.1"/>
    <property type="match status" value="1"/>
</dbReference>
<gene>
    <name evidence="12" type="ORF">HNQ61_002773</name>
</gene>
<dbReference type="RefSeq" id="WP_221239689.1">
    <property type="nucleotide sequence ID" value="NZ_JACHOW010000007.1"/>
</dbReference>
<dbReference type="PRINTS" id="PR00502">
    <property type="entry name" value="NUDIXFAMILY"/>
</dbReference>
<evidence type="ECO:0000256" key="3">
    <source>
        <dbReference type="ARBA" id="ARBA00009595"/>
    </source>
</evidence>
<dbReference type="InterPro" id="IPR015797">
    <property type="entry name" value="NUDIX_hydrolase-like_dom_sf"/>
</dbReference>
<evidence type="ECO:0000313" key="13">
    <source>
        <dbReference type="Proteomes" id="UP000582837"/>
    </source>
</evidence>
<dbReference type="InterPro" id="IPR020084">
    <property type="entry name" value="NUDIX_hydrolase_CS"/>
</dbReference>
<dbReference type="InterPro" id="IPR000086">
    <property type="entry name" value="NUDIX_hydrolase_dom"/>
</dbReference>
<dbReference type="InterPro" id="IPR050241">
    <property type="entry name" value="NAD-cap_RNA_hydrolase_NudC"/>
</dbReference>